<dbReference type="InterPro" id="IPR021131">
    <property type="entry name" value="Ribosomal_uL15/eL18"/>
</dbReference>
<dbReference type="EMBL" id="NBSH01000001">
    <property type="protein sequence ID" value="ORX40696.1"/>
    <property type="molecule type" value="Genomic_DNA"/>
</dbReference>
<dbReference type="STRING" id="4999.A0A1Y1UTE3"/>
<name>A0A1Y1UTE3_9TREE</name>
<evidence type="ECO:0000256" key="3">
    <source>
        <dbReference type="ARBA" id="ARBA00023274"/>
    </source>
</evidence>
<gene>
    <name evidence="6" type="ORF">BD324DRAFT_611812</name>
</gene>
<evidence type="ECO:0000313" key="7">
    <source>
        <dbReference type="Proteomes" id="UP000193218"/>
    </source>
</evidence>
<evidence type="ECO:0000313" key="6">
    <source>
        <dbReference type="EMBL" id="ORX40696.1"/>
    </source>
</evidence>
<feature type="domain" description="Large ribosomal subunit protein uL15/eL18" evidence="5">
    <location>
        <begin position="125"/>
        <end position="203"/>
    </location>
</feature>
<accession>A0A1Y1UTE3</accession>
<dbReference type="AlphaFoldDB" id="A0A1Y1UTE3"/>
<dbReference type="GeneID" id="33556118"/>
<dbReference type="FunCoup" id="A0A1Y1UTE3">
    <property type="interactions" value="224"/>
</dbReference>
<dbReference type="OrthoDB" id="361383at2759"/>
<dbReference type="HAMAP" id="MF_01341">
    <property type="entry name" value="Ribosomal_uL15"/>
    <property type="match status" value="1"/>
</dbReference>
<dbReference type="InterPro" id="IPR030878">
    <property type="entry name" value="Ribosomal_uL15"/>
</dbReference>
<evidence type="ECO:0000256" key="4">
    <source>
        <dbReference type="SAM" id="MobiDB-lite"/>
    </source>
</evidence>
<protein>
    <submittedName>
        <fullName evidence="6">Ribosomal protein L18e/L15P</fullName>
    </submittedName>
</protein>
<dbReference type="Pfam" id="PF00828">
    <property type="entry name" value="Ribosomal_L27A"/>
    <property type="match status" value="1"/>
</dbReference>
<feature type="compositionally biased region" description="Gly residues" evidence="4">
    <location>
        <begin position="69"/>
        <end position="80"/>
    </location>
</feature>
<sequence length="310" mass="34365">MRFNPFSSIASFSTALRASTSRVRLPARPSTRLFLPALPPAFVRGNHDVSLSSLKPSPGSTKNRRRVGRGVGSKMGGHTTGRGHKGQKSRSTIPYIGFEGGQTPLYQRIPKRGFSNPFRKTYASLSIAKIQKWIHQGRIDPTQPITIRTVIKSNVVHGIGTHAGVKLLGTVDESLPLPSLNISMSKFTMAAGRAIIKAGGTCTAVYHNRLSLMQELRPHKFIGREITPAKPVRRKDIEYYTDATKFGYLANERDKLFLDRGFDPHMKRSKVAGRPYKDTRGLTPEEAAAKDAELAKEKMANIMNIQMMRP</sequence>
<dbReference type="InterPro" id="IPR036227">
    <property type="entry name" value="Ribosomal_uL15/eL18_sf"/>
</dbReference>
<evidence type="ECO:0000259" key="5">
    <source>
        <dbReference type="Pfam" id="PF00828"/>
    </source>
</evidence>
<keyword evidence="3" id="KW-0687">Ribonucleoprotein</keyword>
<dbReference type="PANTHER" id="PTHR12934">
    <property type="entry name" value="50S RIBOSOMAL PROTEIN L15"/>
    <property type="match status" value="1"/>
</dbReference>
<dbReference type="PANTHER" id="PTHR12934:SF11">
    <property type="entry name" value="LARGE RIBOSOMAL SUBUNIT PROTEIN UL15M"/>
    <property type="match status" value="1"/>
</dbReference>
<evidence type="ECO:0000256" key="2">
    <source>
        <dbReference type="ARBA" id="ARBA00022980"/>
    </source>
</evidence>
<dbReference type="InterPro" id="IPR005749">
    <property type="entry name" value="Ribosomal_uL15_bac-type"/>
</dbReference>
<feature type="region of interest" description="Disordered" evidence="4">
    <location>
        <begin position="49"/>
        <end position="90"/>
    </location>
</feature>
<dbReference type="Gene3D" id="3.100.10.10">
    <property type="match status" value="1"/>
</dbReference>
<proteinExistence type="inferred from homology"/>
<comment type="caution">
    <text evidence="6">The sequence shown here is derived from an EMBL/GenBank/DDBJ whole genome shotgun (WGS) entry which is preliminary data.</text>
</comment>
<dbReference type="NCBIfam" id="TIGR01071">
    <property type="entry name" value="rplO_bact"/>
    <property type="match status" value="1"/>
</dbReference>
<organism evidence="6 7">
    <name type="scientific">Kockovaella imperatae</name>
    <dbReference type="NCBI Taxonomy" id="4999"/>
    <lineage>
        <taxon>Eukaryota</taxon>
        <taxon>Fungi</taxon>
        <taxon>Dikarya</taxon>
        <taxon>Basidiomycota</taxon>
        <taxon>Agaricomycotina</taxon>
        <taxon>Tremellomycetes</taxon>
        <taxon>Tremellales</taxon>
        <taxon>Cuniculitremaceae</taxon>
        <taxon>Kockovaella</taxon>
    </lineage>
</organism>
<comment type="similarity">
    <text evidence="1">Belongs to the universal ribosomal protein uL15 family.</text>
</comment>
<evidence type="ECO:0000256" key="1">
    <source>
        <dbReference type="ARBA" id="ARBA00007320"/>
    </source>
</evidence>
<dbReference type="GO" id="GO:0005762">
    <property type="term" value="C:mitochondrial large ribosomal subunit"/>
    <property type="evidence" value="ECO:0007669"/>
    <property type="project" value="TreeGrafter"/>
</dbReference>
<dbReference type="RefSeq" id="XP_021874375.1">
    <property type="nucleotide sequence ID" value="XM_022014310.1"/>
</dbReference>
<keyword evidence="7" id="KW-1185">Reference proteome</keyword>
<dbReference type="GO" id="GO:0003735">
    <property type="term" value="F:structural constituent of ribosome"/>
    <property type="evidence" value="ECO:0007669"/>
    <property type="project" value="InterPro"/>
</dbReference>
<dbReference type="InParanoid" id="A0A1Y1UTE3"/>
<dbReference type="GO" id="GO:0006412">
    <property type="term" value="P:translation"/>
    <property type="evidence" value="ECO:0007669"/>
    <property type="project" value="InterPro"/>
</dbReference>
<dbReference type="Proteomes" id="UP000193218">
    <property type="component" value="Unassembled WGS sequence"/>
</dbReference>
<keyword evidence="2 6" id="KW-0689">Ribosomal protein</keyword>
<dbReference type="SUPFAM" id="SSF52080">
    <property type="entry name" value="Ribosomal proteins L15p and L18e"/>
    <property type="match status" value="1"/>
</dbReference>
<reference evidence="6 7" key="1">
    <citation type="submission" date="2017-03" db="EMBL/GenBank/DDBJ databases">
        <title>Widespread Adenine N6-methylation of Active Genes in Fungi.</title>
        <authorList>
            <consortium name="DOE Joint Genome Institute"/>
            <person name="Mondo S.J."/>
            <person name="Dannebaum R.O."/>
            <person name="Kuo R.C."/>
            <person name="Louie K.B."/>
            <person name="Bewick A.J."/>
            <person name="Labutti K."/>
            <person name="Haridas S."/>
            <person name="Kuo A."/>
            <person name="Salamov A."/>
            <person name="Ahrendt S.R."/>
            <person name="Lau R."/>
            <person name="Bowen B.P."/>
            <person name="Lipzen A."/>
            <person name="Sullivan W."/>
            <person name="Andreopoulos W.B."/>
            <person name="Clum A."/>
            <person name="Lindquist E."/>
            <person name="Daum C."/>
            <person name="Northen T.R."/>
            <person name="Ramamoorthy G."/>
            <person name="Schmitz R.J."/>
            <person name="Gryganskyi A."/>
            <person name="Culley D."/>
            <person name="Magnuson J."/>
            <person name="James T.Y."/>
            <person name="O'Malley M.A."/>
            <person name="Stajich J.E."/>
            <person name="Spatafora J.W."/>
            <person name="Visel A."/>
            <person name="Grigoriev I.V."/>
        </authorList>
    </citation>
    <scope>NUCLEOTIDE SEQUENCE [LARGE SCALE GENOMIC DNA]</scope>
    <source>
        <strain evidence="6 7">NRRL Y-17943</strain>
    </source>
</reference>
<feature type="compositionally biased region" description="Polar residues" evidence="4">
    <location>
        <begin position="49"/>
        <end position="61"/>
    </location>
</feature>